<accession>A0A5C3KBN8</accession>
<feature type="transmembrane region" description="Helical" evidence="2">
    <location>
        <begin position="103"/>
        <end position="124"/>
    </location>
</feature>
<dbReference type="Proteomes" id="UP000307440">
    <property type="component" value="Unassembled WGS sequence"/>
</dbReference>
<feature type="region of interest" description="Disordered" evidence="1">
    <location>
        <begin position="9"/>
        <end position="38"/>
    </location>
</feature>
<protein>
    <submittedName>
        <fullName evidence="3">Uncharacterized protein</fullName>
    </submittedName>
</protein>
<keyword evidence="4" id="KW-1185">Reference proteome</keyword>
<organism evidence="3 4">
    <name type="scientific">Coprinopsis marcescibilis</name>
    <name type="common">Agaric fungus</name>
    <name type="synonym">Psathyrella marcescibilis</name>
    <dbReference type="NCBI Taxonomy" id="230819"/>
    <lineage>
        <taxon>Eukaryota</taxon>
        <taxon>Fungi</taxon>
        <taxon>Dikarya</taxon>
        <taxon>Basidiomycota</taxon>
        <taxon>Agaricomycotina</taxon>
        <taxon>Agaricomycetes</taxon>
        <taxon>Agaricomycetidae</taxon>
        <taxon>Agaricales</taxon>
        <taxon>Agaricineae</taxon>
        <taxon>Psathyrellaceae</taxon>
        <taxon>Coprinopsis</taxon>
    </lineage>
</organism>
<dbReference type="AlphaFoldDB" id="A0A5C3KBN8"/>
<dbReference type="EMBL" id="ML210529">
    <property type="protein sequence ID" value="TFK17328.1"/>
    <property type="molecule type" value="Genomic_DNA"/>
</dbReference>
<keyword evidence="2" id="KW-0812">Transmembrane</keyword>
<name>A0A5C3KBN8_COPMA</name>
<evidence type="ECO:0000256" key="2">
    <source>
        <dbReference type="SAM" id="Phobius"/>
    </source>
</evidence>
<sequence length="160" mass="17530">MPNYITNTWTEMRRAVGGQHSQTPQEGGIKKEGQRGSTNDGQFLYSYAHKKARTSEKASAKGIRWSLDIVPKSVQHEALVSPGGWQAGFEGELRFDKAGSCSLLTTGCTTLAFALAGVAIWRFGPQSAMVLRQMHGKVPFARTDGWDDKQGRGEWVANEA</sequence>
<evidence type="ECO:0000256" key="1">
    <source>
        <dbReference type="SAM" id="MobiDB-lite"/>
    </source>
</evidence>
<gene>
    <name evidence="3" type="ORF">FA15DRAFT_661521</name>
</gene>
<keyword evidence="2" id="KW-1133">Transmembrane helix</keyword>
<keyword evidence="2" id="KW-0472">Membrane</keyword>
<proteinExistence type="predicted"/>
<evidence type="ECO:0000313" key="4">
    <source>
        <dbReference type="Proteomes" id="UP000307440"/>
    </source>
</evidence>
<evidence type="ECO:0000313" key="3">
    <source>
        <dbReference type="EMBL" id="TFK17328.1"/>
    </source>
</evidence>
<reference evidence="3 4" key="1">
    <citation type="journal article" date="2019" name="Nat. Ecol. Evol.">
        <title>Megaphylogeny resolves global patterns of mushroom evolution.</title>
        <authorList>
            <person name="Varga T."/>
            <person name="Krizsan K."/>
            <person name="Foldi C."/>
            <person name="Dima B."/>
            <person name="Sanchez-Garcia M."/>
            <person name="Sanchez-Ramirez S."/>
            <person name="Szollosi G.J."/>
            <person name="Szarkandi J.G."/>
            <person name="Papp V."/>
            <person name="Albert L."/>
            <person name="Andreopoulos W."/>
            <person name="Angelini C."/>
            <person name="Antonin V."/>
            <person name="Barry K.W."/>
            <person name="Bougher N.L."/>
            <person name="Buchanan P."/>
            <person name="Buyck B."/>
            <person name="Bense V."/>
            <person name="Catcheside P."/>
            <person name="Chovatia M."/>
            <person name="Cooper J."/>
            <person name="Damon W."/>
            <person name="Desjardin D."/>
            <person name="Finy P."/>
            <person name="Geml J."/>
            <person name="Haridas S."/>
            <person name="Hughes K."/>
            <person name="Justo A."/>
            <person name="Karasinski D."/>
            <person name="Kautmanova I."/>
            <person name="Kiss B."/>
            <person name="Kocsube S."/>
            <person name="Kotiranta H."/>
            <person name="LaButti K.M."/>
            <person name="Lechner B.E."/>
            <person name="Liimatainen K."/>
            <person name="Lipzen A."/>
            <person name="Lukacs Z."/>
            <person name="Mihaltcheva S."/>
            <person name="Morgado L.N."/>
            <person name="Niskanen T."/>
            <person name="Noordeloos M.E."/>
            <person name="Ohm R.A."/>
            <person name="Ortiz-Santana B."/>
            <person name="Ovrebo C."/>
            <person name="Racz N."/>
            <person name="Riley R."/>
            <person name="Savchenko A."/>
            <person name="Shiryaev A."/>
            <person name="Soop K."/>
            <person name="Spirin V."/>
            <person name="Szebenyi C."/>
            <person name="Tomsovsky M."/>
            <person name="Tulloss R.E."/>
            <person name="Uehling J."/>
            <person name="Grigoriev I.V."/>
            <person name="Vagvolgyi C."/>
            <person name="Papp T."/>
            <person name="Martin F.M."/>
            <person name="Miettinen O."/>
            <person name="Hibbett D.S."/>
            <person name="Nagy L.G."/>
        </authorList>
    </citation>
    <scope>NUCLEOTIDE SEQUENCE [LARGE SCALE GENOMIC DNA]</scope>
    <source>
        <strain evidence="3 4">CBS 121175</strain>
    </source>
</reference>